<accession>A0ABU3Q6B3</accession>
<protein>
    <recommendedName>
        <fullName evidence="1">diguanylate cyclase</fullName>
        <ecNumber evidence="1">2.7.7.65</ecNumber>
    </recommendedName>
</protein>
<evidence type="ECO:0000313" key="7">
    <source>
        <dbReference type="Proteomes" id="UP001259572"/>
    </source>
</evidence>
<dbReference type="Proteomes" id="UP001259572">
    <property type="component" value="Unassembled WGS sequence"/>
</dbReference>
<evidence type="ECO:0000259" key="5">
    <source>
        <dbReference type="PROSITE" id="PS50887"/>
    </source>
</evidence>
<name>A0ABU3Q6B3_9SPHN</name>
<dbReference type="SUPFAM" id="SSF55073">
    <property type="entry name" value="Nucleotide cyclase"/>
    <property type="match status" value="1"/>
</dbReference>
<dbReference type="CDD" id="cd01949">
    <property type="entry name" value="GGDEF"/>
    <property type="match status" value="1"/>
</dbReference>
<keyword evidence="3" id="KW-1133">Transmembrane helix</keyword>
<comment type="caution">
    <text evidence="6">The sequence shown here is derived from an EMBL/GenBank/DDBJ whole genome shotgun (WGS) entry which is preliminary data.</text>
</comment>
<dbReference type="PROSITE" id="PS50885">
    <property type="entry name" value="HAMP"/>
    <property type="match status" value="1"/>
</dbReference>
<dbReference type="PANTHER" id="PTHR45138">
    <property type="entry name" value="REGULATORY COMPONENTS OF SENSORY TRANSDUCTION SYSTEM"/>
    <property type="match status" value="1"/>
</dbReference>
<dbReference type="InterPro" id="IPR043128">
    <property type="entry name" value="Rev_trsase/Diguanyl_cyclase"/>
</dbReference>
<dbReference type="EMBL" id="JAVUPU010000003">
    <property type="protein sequence ID" value="MDT9598946.1"/>
    <property type="molecule type" value="Genomic_DNA"/>
</dbReference>
<dbReference type="Gene3D" id="3.30.70.270">
    <property type="match status" value="1"/>
</dbReference>
<feature type="transmembrane region" description="Helical" evidence="3">
    <location>
        <begin position="185"/>
        <end position="205"/>
    </location>
</feature>
<dbReference type="NCBIfam" id="TIGR00254">
    <property type="entry name" value="GGDEF"/>
    <property type="match status" value="1"/>
</dbReference>
<dbReference type="InterPro" id="IPR000160">
    <property type="entry name" value="GGDEF_dom"/>
</dbReference>
<gene>
    <name evidence="6" type="ORF">RQX22_08290</name>
</gene>
<dbReference type="InterPro" id="IPR029016">
    <property type="entry name" value="GAF-like_dom_sf"/>
</dbReference>
<dbReference type="InterPro" id="IPR029787">
    <property type="entry name" value="Nucleotide_cyclase"/>
</dbReference>
<evidence type="ECO:0000256" key="1">
    <source>
        <dbReference type="ARBA" id="ARBA00012528"/>
    </source>
</evidence>
<dbReference type="SUPFAM" id="SSF55781">
    <property type="entry name" value="GAF domain-like"/>
    <property type="match status" value="1"/>
</dbReference>
<keyword evidence="3" id="KW-0812">Transmembrane</keyword>
<organism evidence="6 7">
    <name type="scientific">Sphingosinicella rhizophila</name>
    <dbReference type="NCBI Taxonomy" id="3050082"/>
    <lineage>
        <taxon>Bacteria</taxon>
        <taxon>Pseudomonadati</taxon>
        <taxon>Pseudomonadota</taxon>
        <taxon>Alphaproteobacteria</taxon>
        <taxon>Sphingomonadales</taxon>
        <taxon>Sphingosinicellaceae</taxon>
        <taxon>Sphingosinicella</taxon>
    </lineage>
</organism>
<dbReference type="InterPro" id="IPR050469">
    <property type="entry name" value="Diguanylate_Cyclase"/>
</dbReference>
<proteinExistence type="predicted"/>
<keyword evidence="7" id="KW-1185">Reference proteome</keyword>
<dbReference type="GO" id="GO:0052621">
    <property type="term" value="F:diguanylate cyclase activity"/>
    <property type="evidence" value="ECO:0007669"/>
    <property type="project" value="UniProtKB-EC"/>
</dbReference>
<dbReference type="EC" id="2.7.7.65" evidence="1"/>
<sequence length="600" mass="66946">MRIATITNWAYGVSVGLALISGTTMLLASNAEDRERAAVQQRIRFETLTVALVEDSFRMTEQAQLYVINQDPSHLIAYRHDAADLKSVEDRIVHLRDVGAQPAELEALRKGLRGADLLMDEQKAAIDAIGRGDAETARRILFGAEYQRDLERVDNLIARFQFLLGQRMDAAMTQAMRASQLLRTISEIVLGITVALFLFVLFFVIRQRILRPVVRLSDVVTRLARQDFAVDPPEHDQIDEIGDMTQAIRIFRENGLELQRLERERAADGRMRDLLGRMTQRLQGCDTMEDLAEIVSRFATEIAPAYSGRLYVHRSDRDVMAEACSWQQPLHSPPEFAPTHCWALRRGQLHRSGGGQIDIPCLHIDGATRPNASCVPLAAQGETIGLLYFEQHEAEVEAPAIADVYVELIAETVSLALANLRLRDALRKKALVDPLTGLLNRHQLEDMFNAHVANAQRRGEPLSCIMMDVDHFKRFNDRFGHDAGDEILRAVGSILANATREVGTAFRYGGEEFLLLLPQFALDQAENRCADVRERIRKLSIQHEGRMLGPITASFGIAGFPNHGSADALLRTADAALLRAKEQGRDRIVIATERGAEAAA</sequence>
<dbReference type="PROSITE" id="PS50887">
    <property type="entry name" value="GGDEF"/>
    <property type="match status" value="1"/>
</dbReference>
<reference evidence="6 7" key="1">
    <citation type="submission" date="2023-05" db="EMBL/GenBank/DDBJ databases">
        <authorList>
            <person name="Guo Y."/>
        </authorList>
    </citation>
    <scope>NUCLEOTIDE SEQUENCE [LARGE SCALE GENOMIC DNA]</scope>
    <source>
        <strain evidence="6 7">GR2756</strain>
    </source>
</reference>
<keyword evidence="6" id="KW-0548">Nucleotidyltransferase</keyword>
<dbReference type="RefSeq" id="WP_315725433.1">
    <property type="nucleotide sequence ID" value="NZ_JAVUPU010000003.1"/>
</dbReference>
<dbReference type="Pfam" id="PF00990">
    <property type="entry name" value="GGDEF"/>
    <property type="match status" value="1"/>
</dbReference>
<dbReference type="Gene3D" id="3.30.450.40">
    <property type="match status" value="1"/>
</dbReference>
<keyword evidence="6" id="KW-0808">Transferase</keyword>
<evidence type="ECO:0000256" key="2">
    <source>
        <dbReference type="ARBA" id="ARBA00034247"/>
    </source>
</evidence>
<dbReference type="Pfam" id="PF00672">
    <property type="entry name" value="HAMP"/>
    <property type="match status" value="1"/>
</dbReference>
<dbReference type="SMART" id="SM00304">
    <property type="entry name" value="HAMP"/>
    <property type="match status" value="1"/>
</dbReference>
<evidence type="ECO:0000256" key="3">
    <source>
        <dbReference type="SAM" id="Phobius"/>
    </source>
</evidence>
<evidence type="ECO:0000259" key="4">
    <source>
        <dbReference type="PROSITE" id="PS50885"/>
    </source>
</evidence>
<dbReference type="SMART" id="SM00267">
    <property type="entry name" value="GGDEF"/>
    <property type="match status" value="1"/>
</dbReference>
<evidence type="ECO:0000313" key="6">
    <source>
        <dbReference type="EMBL" id="MDT9598946.1"/>
    </source>
</evidence>
<keyword evidence="3" id="KW-0472">Membrane</keyword>
<feature type="transmembrane region" description="Helical" evidence="3">
    <location>
        <begin position="6"/>
        <end position="28"/>
    </location>
</feature>
<comment type="catalytic activity">
    <reaction evidence="2">
        <text>2 GTP = 3',3'-c-di-GMP + 2 diphosphate</text>
        <dbReference type="Rhea" id="RHEA:24898"/>
        <dbReference type="ChEBI" id="CHEBI:33019"/>
        <dbReference type="ChEBI" id="CHEBI:37565"/>
        <dbReference type="ChEBI" id="CHEBI:58805"/>
        <dbReference type="EC" id="2.7.7.65"/>
    </reaction>
</comment>
<feature type="domain" description="GGDEF" evidence="5">
    <location>
        <begin position="460"/>
        <end position="593"/>
    </location>
</feature>
<dbReference type="Gene3D" id="6.10.340.10">
    <property type="match status" value="1"/>
</dbReference>
<dbReference type="SUPFAM" id="SSF158472">
    <property type="entry name" value="HAMP domain-like"/>
    <property type="match status" value="1"/>
</dbReference>
<dbReference type="PANTHER" id="PTHR45138:SF9">
    <property type="entry name" value="DIGUANYLATE CYCLASE DGCM-RELATED"/>
    <property type="match status" value="1"/>
</dbReference>
<dbReference type="InterPro" id="IPR003660">
    <property type="entry name" value="HAMP_dom"/>
</dbReference>
<feature type="domain" description="HAMP" evidence="4">
    <location>
        <begin position="207"/>
        <end position="260"/>
    </location>
</feature>